<dbReference type="GO" id="GO:0016020">
    <property type="term" value="C:membrane"/>
    <property type="evidence" value="ECO:0007669"/>
    <property type="project" value="UniProtKB-SubCell"/>
</dbReference>
<dbReference type="PANTHER" id="PTHR21716">
    <property type="entry name" value="TRANSMEMBRANE PROTEIN"/>
    <property type="match status" value="1"/>
</dbReference>
<gene>
    <name evidence="7" type="primary">ytvI</name>
    <name evidence="7" type="ORF">H1164_01510</name>
</gene>
<dbReference type="InterPro" id="IPR002549">
    <property type="entry name" value="AI-2E-like"/>
</dbReference>
<evidence type="ECO:0000313" key="7">
    <source>
        <dbReference type="EMBL" id="MBA4541583.1"/>
    </source>
</evidence>
<keyword evidence="4 6" id="KW-1133">Transmembrane helix</keyword>
<proteinExistence type="inferred from homology"/>
<keyword evidence="8" id="KW-1185">Reference proteome</keyword>
<feature type="transmembrane region" description="Helical" evidence="6">
    <location>
        <begin position="231"/>
        <end position="250"/>
    </location>
</feature>
<dbReference type="OrthoDB" id="9774361at2"/>
<evidence type="ECO:0000256" key="3">
    <source>
        <dbReference type="ARBA" id="ARBA00022692"/>
    </source>
</evidence>
<dbReference type="NCBIfam" id="TIGR02872">
    <property type="entry name" value="spore_ytvI"/>
    <property type="match status" value="1"/>
</dbReference>
<feature type="transmembrane region" description="Helical" evidence="6">
    <location>
        <begin position="7"/>
        <end position="27"/>
    </location>
</feature>
<dbReference type="AlphaFoldDB" id="A0A7W1X7P2"/>
<comment type="similarity">
    <text evidence="2">Belongs to the autoinducer-2 exporter (AI-2E) (TC 2.A.86) family.</text>
</comment>
<feature type="transmembrane region" description="Helical" evidence="6">
    <location>
        <begin position="290"/>
        <end position="310"/>
    </location>
</feature>
<keyword evidence="5 6" id="KW-0472">Membrane</keyword>
<evidence type="ECO:0000256" key="5">
    <source>
        <dbReference type="ARBA" id="ARBA00023136"/>
    </source>
</evidence>
<comment type="subcellular location">
    <subcellularLocation>
        <location evidence="1">Membrane</location>
        <topology evidence="1">Multi-pass membrane protein</topology>
    </subcellularLocation>
</comment>
<protein>
    <submittedName>
        <fullName evidence="7">Sporulation integral membrane protein YtvI</fullName>
    </submittedName>
</protein>
<evidence type="ECO:0000313" key="8">
    <source>
        <dbReference type="Proteomes" id="UP000530514"/>
    </source>
</evidence>
<dbReference type="InterPro" id="IPR014227">
    <property type="entry name" value="YtvI-like"/>
</dbReference>
<feature type="transmembrane region" description="Helical" evidence="6">
    <location>
        <begin position="174"/>
        <end position="193"/>
    </location>
</feature>
<feature type="transmembrane region" description="Helical" evidence="6">
    <location>
        <begin position="330"/>
        <end position="352"/>
    </location>
</feature>
<evidence type="ECO:0000256" key="2">
    <source>
        <dbReference type="ARBA" id="ARBA00009773"/>
    </source>
</evidence>
<dbReference type="PANTHER" id="PTHR21716:SF68">
    <property type="entry name" value="TRANSPORT PROTEIN YTVI-RELATED"/>
    <property type="match status" value="1"/>
</dbReference>
<accession>A0A7W1X7P2</accession>
<keyword evidence="3 6" id="KW-0812">Transmembrane</keyword>
<dbReference type="GO" id="GO:0055085">
    <property type="term" value="P:transmembrane transport"/>
    <property type="evidence" value="ECO:0007669"/>
    <property type="project" value="TreeGrafter"/>
</dbReference>
<dbReference type="Pfam" id="PF01594">
    <property type="entry name" value="AI-2E_transport"/>
    <property type="match status" value="1"/>
</dbReference>
<sequence length="374" mass="41645">MNLNPWVGPVTRAVIVLAIIICTYLLISFALPLVYPFLIGWLIAMAIEPMVRWLERRARMPRWAGVTVILFILLVLLSSLLIFIVAEVVVELAKLAEFLPVLFNKVGQMVVGTFTKNQDFQRIIDTVQSYLEKNPEHQQRIASSIQENIGILANKGTEMITDILSGIGSFLSNLPYYITVLVFITLASLFIGLEWPRLRSILISLIPNKIHKTVGFVLDDLKRALFGFIRAQLTLVSITALIMFIGLVILRVPYAFTIAIIVGVVDLLPYLGVGAVVIPWIIYLFLTGNIHLAVGLSIVYGVIIIVRQLLEPKLVASNVGIDPLLTLIALFIGLKLIGFFGLILGPVTVVFLQALHRTHVFKDIWQYIVGKPAE</sequence>
<dbReference type="EMBL" id="JACEIP010000002">
    <property type="protein sequence ID" value="MBA4541583.1"/>
    <property type="molecule type" value="Genomic_DNA"/>
</dbReference>
<feature type="transmembrane region" description="Helical" evidence="6">
    <location>
        <begin position="63"/>
        <end position="86"/>
    </location>
</feature>
<evidence type="ECO:0000256" key="6">
    <source>
        <dbReference type="SAM" id="Phobius"/>
    </source>
</evidence>
<feature type="transmembrane region" description="Helical" evidence="6">
    <location>
        <begin position="256"/>
        <end position="283"/>
    </location>
</feature>
<dbReference type="Proteomes" id="UP000530514">
    <property type="component" value="Unassembled WGS sequence"/>
</dbReference>
<evidence type="ECO:0000256" key="4">
    <source>
        <dbReference type="ARBA" id="ARBA00022989"/>
    </source>
</evidence>
<organism evidence="7 8">
    <name type="scientific">Thermoactinomyces daqus</name>
    <dbReference type="NCBI Taxonomy" id="1329516"/>
    <lineage>
        <taxon>Bacteria</taxon>
        <taxon>Bacillati</taxon>
        <taxon>Bacillota</taxon>
        <taxon>Bacilli</taxon>
        <taxon>Bacillales</taxon>
        <taxon>Thermoactinomycetaceae</taxon>
        <taxon>Thermoactinomyces</taxon>
    </lineage>
</organism>
<dbReference type="RefSeq" id="WP_033101113.1">
    <property type="nucleotide sequence ID" value="NZ_JACEIP010000002.1"/>
</dbReference>
<evidence type="ECO:0000256" key="1">
    <source>
        <dbReference type="ARBA" id="ARBA00004141"/>
    </source>
</evidence>
<reference evidence="7 8" key="1">
    <citation type="submission" date="2020-07" db="EMBL/GenBank/DDBJ databases">
        <authorList>
            <person name="Feng H."/>
        </authorList>
    </citation>
    <scope>NUCLEOTIDE SEQUENCE [LARGE SCALE GENOMIC DNA]</scope>
    <source>
        <strain evidence="8">s-11</strain>
    </source>
</reference>
<comment type="caution">
    <text evidence="7">The sequence shown here is derived from an EMBL/GenBank/DDBJ whole genome shotgun (WGS) entry which is preliminary data.</text>
</comment>
<name>A0A7W1X7P2_9BACL</name>